<dbReference type="SUPFAM" id="SSF52172">
    <property type="entry name" value="CheY-like"/>
    <property type="match status" value="1"/>
</dbReference>
<comment type="function">
    <text evidence="7">May play the central regulatory role in sporulation. It may be an element of the effector pathway responsible for the activation of sporulation genes in response to nutritional stress. Spo0A may act in concert with spo0H (a sigma factor) to control the expression of some genes that are critical to the sporulation process.</text>
</comment>
<dbReference type="InterPro" id="IPR036388">
    <property type="entry name" value="WH-like_DNA-bd_sf"/>
</dbReference>
<dbReference type="InterPro" id="IPR001789">
    <property type="entry name" value="Sig_transdc_resp-reg_receiver"/>
</dbReference>
<dbReference type="AlphaFoldDB" id="A0A845L427"/>
<dbReference type="GO" id="GO:0006355">
    <property type="term" value="P:regulation of DNA-templated transcription"/>
    <property type="evidence" value="ECO:0007669"/>
    <property type="project" value="InterPro"/>
</dbReference>
<keyword evidence="5 9" id="KW-0238">DNA-binding</keyword>
<evidence type="ECO:0000256" key="6">
    <source>
        <dbReference type="ARBA" id="ARBA00023163"/>
    </source>
</evidence>
<evidence type="ECO:0000256" key="1">
    <source>
        <dbReference type="ARBA" id="ARBA00018672"/>
    </source>
</evidence>
<feature type="DNA-binding region" description="OmpR/PhoB-type" evidence="9">
    <location>
        <begin position="125"/>
        <end position="223"/>
    </location>
</feature>
<organism evidence="12 13">
    <name type="scientific">Heliomicrobium undosum</name>
    <dbReference type="NCBI Taxonomy" id="121734"/>
    <lineage>
        <taxon>Bacteria</taxon>
        <taxon>Bacillati</taxon>
        <taxon>Bacillota</taxon>
        <taxon>Clostridia</taxon>
        <taxon>Eubacteriales</taxon>
        <taxon>Heliobacteriaceae</taxon>
        <taxon>Heliomicrobium</taxon>
    </lineage>
</organism>
<keyword evidence="3" id="KW-0902">Two-component regulatory system</keyword>
<evidence type="ECO:0000256" key="4">
    <source>
        <dbReference type="ARBA" id="ARBA00023015"/>
    </source>
</evidence>
<dbReference type="OrthoDB" id="9790442at2"/>
<dbReference type="FunFam" id="3.40.50.2300:FF:000002">
    <property type="entry name" value="DNA-binding response regulator PhoP"/>
    <property type="match status" value="1"/>
</dbReference>
<reference evidence="12 13" key="1">
    <citation type="submission" date="2020-01" db="EMBL/GenBank/DDBJ databases">
        <title>Whole-genome sequence of Heliobacterium undosum DSM 13378.</title>
        <authorList>
            <person name="Kyndt J.A."/>
            <person name="Meyer T.E."/>
        </authorList>
    </citation>
    <scope>NUCLEOTIDE SEQUENCE [LARGE SCALE GENOMIC DNA]</scope>
    <source>
        <strain evidence="12 13">DSM 13378</strain>
    </source>
</reference>
<dbReference type="GO" id="GO:0032993">
    <property type="term" value="C:protein-DNA complex"/>
    <property type="evidence" value="ECO:0007669"/>
    <property type="project" value="TreeGrafter"/>
</dbReference>
<dbReference type="Gene3D" id="1.10.10.10">
    <property type="entry name" value="Winged helix-like DNA-binding domain superfamily/Winged helix DNA-binding domain"/>
    <property type="match status" value="1"/>
</dbReference>
<dbReference type="InterPro" id="IPR011006">
    <property type="entry name" value="CheY-like_superfamily"/>
</dbReference>
<evidence type="ECO:0000259" key="11">
    <source>
        <dbReference type="PROSITE" id="PS51755"/>
    </source>
</evidence>
<dbReference type="Pfam" id="PF00486">
    <property type="entry name" value="Trans_reg_C"/>
    <property type="match status" value="1"/>
</dbReference>
<dbReference type="Gene3D" id="6.10.250.690">
    <property type="match status" value="1"/>
</dbReference>
<keyword evidence="13" id="KW-1185">Reference proteome</keyword>
<dbReference type="GO" id="GO:0000976">
    <property type="term" value="F:transcription cis-regulatory region binding"/>
    <property type="evidence" value="ECO:0007669"/>
    <property type="project" value="TreeGrafter"/>
</dbReference>
<dbReference type="GO" id="GO:0005829">
    <property type="term" value="C:cytosol"/>
    <property type="evidence" value="ECO:0007669"/>
    <property type="project" value="TreeGrafter"/>
</dbReference>
<feature type="domain" description="Response regulatory" evidence="10">
    <location>
        <begin position="2"/>
        <end position="116"/>
    </location>
</feature>
<gene>
    <name evidence="12" type="ORF">GTO91_08710</name>
</gene>
<accession>A0A845L427</accession>
<feature type="domain" description="OmpR/PhoB-type" evidence="11">
    <location>
        <begin position="125"/>
        <end position="223"/>
    </location>
</feature>
<dbReference type="PROSITE" id="PS51755">
    <property type="entry name" value="OMPR_PHOB"/>
    <property type="match status" value="1"/>
</dbReference>
<dbReference type="Gene3D" id="3.40.50.2300">
    <property type="match status" value="1"/>
</dbReference>
<sequence length="223" mass="25526">MRILLAEDDQRLGKLIDHMLKREGHEVDWVQRGDDAYHYAKASHYDLFILDWMMPVMDGVTLCRQLRQDGFQCPILMLTAKDAVEDRVQGLDAGADDYLVKPFASAELMARLRALSRRSKVPLQEEIVQVADLVLNRNRHSVTRGGEEITLTSREFALLDLLVQNKGQVLPREMIMERVWGFDADVTDNTLDAYIRLLRKKIEPPGAAKLIHNIRGVGYTLEE</sequence>
<dbReference type="InterPro" id="IPR016032">
    <property type="entry name" value="Sig_transdc_resp-reg_C-effctor"/>
</dbReference>
<dbReference type="PANTHER" id="PTHR48111">
    <property type="entry name" value="REGULATOR OF RPOS"/>
    <property type="match status" value="1"/>
</dbReference>
<comment type="caution">
    <text evidence="12">The sequence shown here is derived from an EMBL/GenBank/DDBJ whole genome shotgun (WGS) entry which is preliminary data.</text>
</comment>
<dbReference type="GO" id="GO:0000156">
    <property type="term" value="F:phosphorelay response regulator activity"/>
    <property type="evidence" value="ECO:0007669"/>
    <property type="project" value="TreeGrafter"/>
</dbReference>
<keyword evidence="2 8" id="KW-0597">Phosphoprotein</keyword>
<dbReference type="SMART" id="SM00862">
    <property type="entry name" value="Trans_reg_C"/>
    <property type="match status" value="1"/>
</dbReference>
<evidence type="ECO:0000256" key="7">
    <source>
        <dbReference type="ARBA" id="ARBA00024867"/>
    </source>
</evidence>
<evidence type="ECO:0000256" key="9">
    <source>
        <dbReference type="PROSITE-ProRule" id="PRU01091"/>
    </source>
</evidence>
<dbReference type="InterPro" id="IPR001867">
    <property type="entry name" value="OmpR/PhoB-type_DNA-bd"/>
</dbReference>
<dbReference type="Proteomes" id="UP000463470">
    <property type="component" value="Unassembled WGS sequence"/>
</dbReference>
<keyword evidence="6" id="KW-0804">Transcription</keyword>
<proteinExistence type="predicted"/>
<dbReference type="Pfam" id="PF00072">
    <property type="entry name" value="Response_reg"/>
    <property type="match status" value="1"/>
</dbReference>
<dbReference type="EMBL" id="WXEY01000007">
    <property type="protein sequence ID" value="MZP29785.1"/>
    <property type="molecule type" value="Genomic_DNA"/>
</dbReference>
<dbReference type="InterPro" id="IPR039420">
    <property type="entry name" value="WalR-like"/>
</dbReference>
<evidence type="ECO:0000313" key="12">
    <source>
        <dbReference type="EMBL" id="MZP29785.1"/>
    </source>
</evidence>
<dbReference type="PROSITE" id="PS50110">
    <property type="entry name" value="RESPONSE_REGULATORY"/>
    <property type="match status" value="1"/>
</dbReference>
<evidence type="ECO:0000313" key="13">
    <source>
        <dbReference type="Proteomes" id="UP000463470"/>
    </source>
</evidence>
<feature type="modified residue" description="4-aspartylphosphate" evidence="8">
    <location>
        <position position="51"/>
    </location>
</feature>
<evidence type="ECO:0000256" key="8">
    <source>
        <dbReference type="PROSITE-ProRule" id="PRU00169"/>
    </source>
</evidence>
<dbReference type="SUPFAM" id="SSF46894">
    <property type="entry name" value="C-terminal effector domain of the bipartite response regulators"/>
    <property type="match status" value="1"/>
</dbReference>
<evidence type="ECO:0000256" key="5">
    <source>
        <dbReference type="ARBA" id="ARBA00023125"/>
    </source>
</evidence>
<dbReference type="SMART" id="SM00448">
    <property type="entry name" value="REC"/>
    <property type="match status" value="1"/>
</dbReference>
<dbReference type="PANTHER" id="PTHR48111:SF22">
    <property type="entry name" value="REGULATOR OF RPOS"/>
    <property type="match status" value="1"/>
</dbReference>
<evidence type="ECO:0000259" key="10">
    <source>
        <dbReference type="PROSITE" id="PS50110"/>
    </source>
</evidence>
<evidence type="ECO:0000256" key="3">
    <source>
        <dbReference type="ARBA" id="ARBA00023012"/>
    </source>
</evidence>
<protein>
    <recommendedName>
        <fullName evidence="1">Stage 0 sporulation protein A homolog</fullName>
    </recommendedName>
</protein>
<evidence type="ECO:0000256" key="2">
    <source>
        <dbReference type="ARBA" id="ARBA00022553"/>
    </source>
</evidence>
<dbReference type="FunFam" id="1.10.10.10:FF:000005">
    <property type="entry name" value="Two-component system response regulator"/>
    <property type="match status" value="1"/>
</dbReference>
<dbReference type="CDD" id="cd00383">
    <property type="entry name" value="trans_reg_C"/>
    <property type="match status" value="1"/>
</dbReference>
<name>A0A845L427_9FIRM</name>
<keyword evidence="4" id="KW-0805">Transcription regulation</keyword>